<evidence type="ECO:0000256" key="3">
    <source>
        <dbReference type="ARBA" id="ARBA00023163"/>
    </source>
</evidence>
<dbReference type="GO" id="GO:0003700">
    <property type="term" value="F:DNA-binding transcription factor activity"/>
    <property type="evidence" value="ECO:0007669"/>
    <property type="project" value="InterPro"/>
</dbReference>
<dbReference type="Pfam" id="PF13411">
    <property type="entry name" value="MerR_1"/>
    <property type="match status" value="1"/>
</dbReference>
<accession>A0A553K0G4</accession>
<dbReference type="InterPro" id="IPR047057">
    <property type="entry name" value="MerR_fam"/>
</dbReference>
<organism evidence="6 7">
    <name type="scientific">Tessaracoccus rhinocerotis</name>
    <dbReference type="NCBI Taxonomy" id="1689449"/>
    <lineage>
        <taxon>Bacteria</taxon>
        <taxon>Bacillati</taxon>
        <taxon>Actinomycetota</taxon>
        <taxon>Actinomycetes</taxon>
        <taxon>Propionibacteriales</taxon>
        <taxon>Propionibacteriaceae</taxon>
        <taxon>Tessaracoccus</taxon>
    </lineage>
</organism>
<dbReference type="Gene3D" id="1.10.1240.10">
    <property type="entry name" value="Methionine synthase domain"/>
    <property type="match status" value="1"/>
</dbReference>
<dbReference type="CDD" id="cd01104">
    <property type="entry name" value="HTH_MlrA-CarA"/>
    <property type="match status" value="1"/>
</dbReference>
<dbReference type="SUPFAM" id="SSF46955">
    <property type="entry name" value="Putative DNA-binding domain"/>
    <property type="match status" value="1"/>
</dbReference>
<dbReference type="InterPro" id="IPR036724">
    <property type="entry name" value="Cobalamin-bd_sf"/>
</dbReference>
<dbReference type="PANTHER" id="PTHR30204">
    <property type="entry name" value="REDOX-CYCLING DRUG-SENSING TRANSCRIPTIONAL ACTIVATOR SOXR"/>
    <property type="match status" value="1"/>
</dbReference>
<feature type="region of interest" description="Disordered" evidence="4">
    <location>
        <begin position="98"/>
        <end position="117"/>
    </location>
</feature>
<dbReference type="Pfam" id="PF02607">
    <property type="entry name" value="B12-binding_2"/>
    <property type="match status" value="1"/>
</dbReference>
<dbReference type="InterPro" id="IPR003759">
    <property type="entry name" value="Cbl-bd_cap"/>
</dbReference>
<dbReference type="PROSITE" id="PS50937">
    <property type="entry name" value="HTH_MERR_2"/>
    <property type="match status" value="1"/>
</dbReference>
<dbReference type="OrthoDB" id="9800334at2"/>
<dbReference type="GO" id="GO:0003677">
    <property type="term" value="F:DNA binding"/>
    <property type="evidence" value="ECO:0007669"/>
    <property type="project" value="UniProtKB-KW"/>
</dbReference>
<dbReference type="GO" id="GO:0031419">
    <property type="term" value="F:cobalamin binding"/>
    <property type="evidence" value="ECO:0007669"/>
    <property type="project" value="InterPro"/>
</dbReference>
<evidence type="ECO:0000256" key="1">
    <source>
        <dbReference type="ARBA" id="ARBA00023015"/>
    </source>
</evidence>
<evidence type="ECO:0000259" key="5">
    <source>
        <dbReference type="PROSITE" id="PS50937"/>
    </source>
</evidence>
<evidence type="ECO:0000256" key="2">
    <source>
        <dbReference type="ARBA" id="ARBA00023125"/>
    </source>
</evidence>
<dbReference type="SUPFAM" id="SSF52242">
    <property type="entry name" value="Cobalamin (vitamin B12)-binding domain"/>
    <property type="match status" value="1"/>
</dbReference>
<dbReference type="EMBL" id="VKKG01000003">
    <property type="protein sequence ID" value="TRY18188.1"/>
    <property type="molecule type" value="Genomic_DNA"/>
</dbReference>
<dbReference type="InterPro" id="IPR036594">
    <property type="entry name" value="Meth_synthase_dom"/>
</dbReference>
<protein>
    <submittedName>
        <fullName evidence="6">MerR family transcriptional regulator</fullName>
    </submittedName>
</protein>
<evidence type="ECO:0000313" key="7">
    <source>
        <dbReference type="Proteomes" id="UP000317638"/>
    </source>
</evidence>
<comment type="caution">
    <text evidence="6">The sequence shown here is derived from an EMBL/GenBank/DDBJ whole genome shotgun (WGS) entry which is preliminary data.</text>
</comment>
<dbReference type="SMART" id="SM00422">
    <property type="entry name" value="HTH_MERR"/>
    <property type="match status" value="1"/>
</dbReference>
<name>A0A553K0G4_9ACTN</name>
<keyword evidence="2" id="KW-0238">DNA-binding</keyword>
<keyword evidence="7" id="KW-1185">Reference proteome</keyword>
<reference evidence="6 7" key="1">
    <citation type="submission" date="2019-07" db="EMBL/GenBank/DDBJ databases">
        <authorList>
            <person name="Zhou L.-Y."/>
        </authorList>
    </citation>
    <scope>NUCLEOTIDE SEQUENCE [LARGE SCALE GENOMIC DNA]</scope>
    <source>
        <strain evidence="6 7">YIM 101269</strain>
    </source>
</reference>
<sequence length="316" mass="33444">MSNTLSKVCTISSVDWFQRTTNEDQNRGTAVYTVKQVATLTGVTEPTLRAWERRYGVVEPARSSGGYRLYDETQVALLREMAALVSNGVPASHAAAALRSRPAAAEQGPPTQPSGDSLVEAAEALDPVKLHRVIDQAFGSAPFEQVAEHWLPEQLLRIGEAWEHGRLDVSQEHFASASLMGAIAGVFSAAPEPNPASSVLVGLPPGARHDLMLFAFAACLKRTGTAVVYLGTDVPEGSWLAAASEARPRAAVLGVTAPEEVPRAQAIIDGLKGVTPPLSVWVGGSQRHAVTGAEQLPDEVARAAALLHRSLLAGRN</sequence>
<dbReference type="InterPro" id="IPR000551">
    <property type="entry name" value="MerR-type_HTH_dom"/>
</dbReference>
<dbReference type="InterPro" id="IPR009061">
    <property type="entry name" value="DNA-bd_dom_put_sf"/>
</dbReference>
<keyword evidence="3" id="KW-0804">Transcription</keyword>
<dbReference type="PANTHER" id="PTHR30204:SF67">
    <property type="entry name" value="HTH-TYPE TRANSCRIPTIONAL REGULATOR MLRA-RELATED"/>
    <property type="match status" value="1"/>
</dbReference>
<evidence type="ECO:0000256" key="4">
    <source>
        <dbReference type="SAM" id="MobiDB-lite"/>
    </source>
</evidence>
<evidence type="ECO:0000313" key="6">
    <source>
        <dbReference type="EMBL" id="TRY18188.1"/>
    </source>
</evidence>
<dbReference type="GO" id="GO:0046872">
    <property type="term" value="F:metal ion binding"/>
    <property type="evidence" value="ECO:0007669"/>
    <property type="project" value="InterPro"/>
</dbReference>
<keyword evidence="1" id="KW-0805">Transcription regulation</keyword>
<proteinExistence type="predicted"/>
<gene>
    <name evidence="6" type="ORF">FOJ82_09050</name>
</gene>
<dbReference type="AlphaFoldDB" id="A0A553K0G4"/>
<feature type="domain" description="HTH merR-type" evidence="5">
    <location>
        <begin position="31"/>
        <end position="100"/>
    </location>
</feature>
<dbReference type="Gene3D" id="1.10.1660.10">
    <property type="match status" value="1"/>
</dbReference>
<dbReference type="Gene3D" id="3.40.50.280">
    <property type="entry name" value="Cobalamin-binding domain"/>
    <property type="match status" value="1"/>
</dbReference>
<dbReference type="Proteomes" id="UP000317638">
    <property type="component" value="Unassembled WGS sequence"/>
</dbReference>